<proteinExistence type="predicted"/>
<keyword evidence="3" id="KW-1185">Reference proteome</keyword>
<evidence type="ECO:0000256" key="1">
    <source>
        <dbReference type="SAM" id="MobiDB-lite"/>
    </source>
</evidence>
<evidence type="ECO:0000313" key="3">
    <source>
        <dbReference type="Proteomes" id="UP000015105"/>
    </source>
</evidence>
<reference evidence="2" key="3">
    <citation type="journal article" date="2017" name="Nature">
        <title>Genome sequence of the progenitor of the wheat D genome Aegilops tauschii.</title>
        <authorList>
            <person name="Luo M.C."/>
            <person name="Gu Y.Q."/>
            <person name="Puiu D."/>
            <person name="Wang H."/>
            <person name="Twardziok S.O."/>
            <person name="Deal K.R."/>
            <person name="Huo N."/>
            <person name="Zhu T."/>
            <person name="Wang L."/>
            <person name="Wang Y."/>
            <person name="McGuire P.E."/>
            <person name="Liu S."/>
            <person name="Long H."/>
            <person name="Ramasamy R.K."/>
            <person name="Rodriguez J.C."/>
            <person name="Van S.L."/>
            <person name="Yuan L."/>
            <person name="Wang Z."/>
            <person name="Xia Z."/>
            <person name="Xiao L."/>
            <person name="Anderson O.D."/>
            <person name="Ouyang S."/>
            <person name="Liang Y."/>
            <person name="Zimin A.V."/>
            <person name="Pertea G."/>
            <person name="Qi P."/>
            <person name="Bennetzen J.L."/>
            <person name="Dai X."/>
            <person name="Dawson M.W."/>
            <person name="Muller H.G."/>
            <person name="Kugler K."/>
            <person name="Rivarola-Duarte L."/>
            <person name="Spannagl M."/>
            <person name="Mayer K.F.X."/>
            <person name="Lu F.H."/>
            <person name="Bevan M.W."/>
            <person name="Leroy P."/>
            <person name="Li P."/>
            <person name="You F.M."/>
            <person name="Sun Q."/>
            <person name="Liu Z."/>
            <person name="Lyons E."/>
            <person name="Wicker T."/>
            <person name="Salzberg S.L."/>
            <person name="Devos K.M."/>
            <person name="Dvorak J."/>
        </authorList>
    </citation>
    <scope>NUCLEOTIDE SEQUENCE [LARGE SCALE GENOMIC DNA]</scope>
    <source>
        <strain evidence="2">cv. AL8/78</strain>
    </source>
</reference>
<reference evidence="3" key="2">
    <citation type="journal article" date="2017" name="Nat. Plants">
        <title>The Aegilops tauschii genome reveals multiple impacts of transposons.</title>
        <authorList>
            <person name="Zhao G."/>
            <person name="Zou C."/>
            <person name="Li K."/>
            <person name="Wang K."/>
            <person name="Li T."/>
            <person name="Gao L."/>
            <person name="Zhang X."/>
            <person name="Wang H."/>
            <person name="Yang Z."/>
            <person name="Liu X."/>
            <person name="Jiang W."/>
            <person name="Mao L."/>
            <person name="Kong X."/>
            <person name="Jiao Y."/>
            <person name="Jia J."/>
        </authorList>
    </citation>
    <scope>NUCLEOTIDE SEQUENCE [LARGE SCALE GENOMIC DNA]</scope>
    <source>
        <strain evidence="3">cv. AL8/78</strain>
    </source>
</reference>
<evidence type="ECO:0000313" key="2">
    <source>
        <dbReference type="EnsemblPlants" id="AET3Gv20295500.1"/>
    </source>
</evidence>
<organism evidence="2 3">
    <name type="scientific">Aegilops tauschii subsp. strangulata</name>
    <name type="common">Goatgrass</name>
    <dbReference type="NCBI Taxonomy" id="200361"/>
    <lineage>
        <taxon>Eukaryota</taxon>
        <taxon>Viridiplantae</taxon>
        <taxon>Streptophyta</taxon>
        <taxon>Embryophyta</taxon>
        <taxon>Tracheophyta</taxon>
        <taxon>Spermatophyta</taxon>
        <taxon>Magnoliopsida</taxon>
        <taxon>Liliopsida</taxon>
        <taxon>Poales</taxon>
        <taxon>Poaceae</taxon>
        <taxon>BOP clade</taxon>
        <taxon>Pooideae</taxon>
        <taxon>Triticodae</taxon>
        <taxon>Triticeae</taxon>
        <taxon>Triticinae</taxon>
        <taxon>Aegilops</taxon>
    </lineage>
</organism>
<dbReference type="Proteomes" id="UP000015105">
    <property type="component" value="Chromosome 3D"/>
</dbReference>
<protein>
    <submittedName>
        <fullName evidence="2">Uncharacterized protein</fullName>
    </submittedName>
</protein>
<reference evidence="3" key="1">
    <citation type="journal article" date="2014" name="Science">
        <title>Ancient hybridizations among the ancestral genomes of bread wheat.</title>
        <authorList>
            <consortium name="International Wheat Genome Sequencing Consortium,"/>
            <person name="Marcussen T."/>
            <person name="Sandve S.R."/>
            <person name="Heier L."/>
            <person name="Spannagl M."/>
            <person name="Pfeifer M."/>
            <person name="Jakobsen K.S."/>
            <person name="Wulff B.B."/>
            <person name="Steuernagel B."/>
            <person name="Mayer K.F."/>
            <person name="Olsen O.A."/>
        </authorList>
    </citation>
    <scope>NUCLEOTIDE SEQUENCE [LARGE SCALE GENOMIC DNA]</scope>
    <source>
        <strain evidence="3">cv. AL8/78</strain>
    </source>
</reference>
<reference evidence="2" key="5">
    <citation type="journal article" date="2021" name="G3 (Bethesda)">
        <title>Aegilops tauschii genome assembly Aet v5.0 features greater sequence contiguity and improved annotation.</title>
        <authorList>
            <person name="Wang L."/>
            <person name="Zhu T."/>
            <person name="Rodriguez J.C."/>
            <person name="Deal K.R."/>
            <person name="Dubcovsky J."/>
            <person name="McGuire P.E."/>
            <person name="Lux T."/>
            <person name="Spannagl M."/>
            <person name="Mayer K.F.X."/>
            <person name="Baldrich P."/>
            <person name="Meyers B.C."/>
            <person name="Huo N."/>
            <person name="Gu Y.Q."/>
            <person name="Zhou H."/>
            <person name="Devos K.M."/>
            <person name="Bennetzen J.L."/>
            <person name="Unver T."/>
            <person name="Budak H."/>
            <person name="Gulick P.J."/>
            <person name="Galiba G."/>
            <person name="Kalapos B."/>
            <person name="Nelson D.R."/>
            <person name="Li P."/>
            <person name="You F.M."/>
            <person name="Luo M.C."/>
            <person name="Dvorak J."/>
        </authorList>
    </citation>
    <scope>NUCLEOTIDE SEQUENCE [LARGE SCALE GENOMIC DNA]</scope>
    <source>
        <strain evidence="2">cv. AL8/78</strain>
    </source>
</reference>
<dbReference type="EnsemblPlants" id="AET3Gv20295500.1">
    <property type="protein sequence ID" value="AET3Gv20295500.1"/>
    <property type="gene ID" value="AET3Gv20295500"/>
</dbReference>
<reference evidence="2" key="4">
    <citation type="submission" date="2019-03" db="UniProtKB">
        <authorList>
            <consortium name="EnsemblPlants"/>
        </authorList>
    </citation>
    <scope>IDENTIFICATION</scope>
</reference>
<feature type="region of interest" description="Disordered" evidence="1">
    <location>
        <begin position="1"/>
        <end position="26"/>
    </location>
</feature>
<name>A0A453ECM5_AEGTS</name>
<dbReference type="AlphaFoldDB" id="A0A453ECM5"/>
<accession>A0A453ECM5</accession>
<sequence length="92" mass="10170">SWPRSGRRCGPPCGARSRTTPRRRGRGCRLRYIVRGHSSPRIGSESTASRRSVNFSWEQSNVQELLEQNRLAKKIAPATCAGGFPCALTEAL</sequence>
<dbReference type="Gramene" id="AET3Gv20295500.1">
    <property type="protein sequence ID" value="AET3Gv20295500.1"/>
    <property type="gene ID" value="AET3Gv20295500"/>
</dbReference>